<proteinExistence type="predicted"/>
<comment type="caution">
    <text evidence="3">The sequence shown here is derived from an EMBL/GenBank/DDBJ whole genome shotgun (WGS) entry which is preliminary data.</text>
</comment>
<organism evidence="3 4">
    <name type="scientific">Gomphillus americanus</name>
    <dbReference type="NCBI Taxonomy" id="1940652"/>
    <lineage>
        <taxon>Eukaryota</taxon>
        <taxon>Fungi</taxon>
        <taxon>Dikarya</taxon>
        <taxon>Ascomycota</taxon>
        <taxon>Pezizomycotina</taxon>
        <taxon>Lecanoromycetes</taxon>
        <taxon>OSLEUM clade</taxon>
        <taxon>Ostropomycetidae</taxon>
        <taxon>Ostropales</taxon>
        <taxon>Graphidaceae</taxon>
        <taxon>Gomphilloideae</taxon>
        <taxon>Gomphillus</taxon>
    </lineage>
</organism>
<reference evidence="3" key="1">
    <citation type="submission" date="2021-03" db="EMBL/GenBank/DDBJ databases">
        <authorList>
            <person name="Tagirdzhanova G."/>
        </authorList>
    </citation>
    <scope>NUCLEOTIDE SEQUENCE</scope>
</reference>
<dbReference type="Proteomes" id="UP000664169">
    <property type="component" value="Unassembled WGS sequence"/>
</dbReference>
<evidence type="ECO:0000313" key="4">
    <source>
        <dbReference type="Proteomes" id="UP000664169"/>
    </source>
</evidence>
<evidence type="ECO:0000313" key="3">
    <source>
        <dbReference type="EMBL" id="CAF9914245.1"/>
    </source>
</evidence>
<dbReference type="EMBL" id="CAJPDQ010000009">
    <property type="protein sequence ID" value="CAF9914245.1"/>
    <property type="molecule type" value="Genomic_DNA"/>
</dbReference>
<evidence type="ECO:0000256" key="1">
    <source>
        <dbReference type="SAM" id="MobiDB-lite"/>
    </source>
</evidence>
<gene>
    <name evidence="3" type="ORF">GOMPHAMPRED_008111</name>
</gene>
<dbReference type="GO" id="GO:0016192">
    <property type="term" value="P:vesicle-mediated transport"/>
    <property type="evidence" value="ECO:0007669"/>
    <property type="project" value="TreeGrafter"/>
</dbReference>
<evidence type="ECO:0000256" key="2">
    <source>
        <dbReference type="SAM" id="Phobius"/>
    </source>
</evidence>
<keyword evidence="2" id="KW-0472">Membrane</keyword>
<dbReference type="AlphaFoldDB" id="A0A8H3IB54"/>
<keyword evidence="4" id="KW-1185">Reference proteome</keyword>
<name>A0A8H3IB54_9LECA</name>
<dbReference type="PANTHER" id="PTHR28187">
    <property type="entry name" value="PROTEIN RCR1-RELATED"/>
    <property type="match status" value="1"/>
</dbReference>
<keyword evidence="2" id="KW-0812">Transmembrane</keyword>
<sequence length="123" mass="13728">MVPLLSIRDICDGDPNCLSPDSPWYSYGRWILLAICIGLAIIVFAVFSLIAARRRRRLGDNPLPLDSWAHRPPKSQWEQGYKNREQEYGVTPEQNLPQPEPAHVGQYAPPPGPPPQSKDASAV</sequence>
<dbReference type="InterPro" id="IPR020999">
    <property type="entry name" value="Chitin_synth_reg_RCR"/>
</dbReference>
<accession>A0A8H3IB54</accession>
<feature type="region of interest" description="Disordered" evidence="1">
    <location>
        <begin position="61"/>
        <end position="123"/>
    </location>
</feature>
<protein>
    <submittedName>
        <fullName evidence="3">Uncharacterized protein</fullName>
    </submittedName>
</protein>
<keyword evidence="2" id="KW-1133">Transmembrane helix</keyword>
<feature type="transmembrane region" description="Helical" evidence="2">
    <location>
        <begin position="30"/>
        <end position="52"/>
    </location>
</feature>
<dbReference type="PANTHER" id="PTHR28187:SF1">
    <property type="entry name" value="PROTEIN RCR1-RELATED"/>
    <property type="match status" value="1"/>
</dbReference>
<dbReference type="OrthoDB" id="3556830at2759"/>